<dbReference type="AlphaFoldDB" id="A0A916YLK6"/>
<accession>A0A916YLK6</accession>
<organism evidence="1 2">
    <name type="scientific">Croceicoccus pelagius</name>
    <dbReference type="NCBI Taxonomy" id="1703341"/>
    <lineage>
        <taxon>Bacteria</taxon>
        <taxon>Pseudomonadati</taxon>
        <taxon>Pseudomonadota</taxon>
        <taxon>Alphaproteobacteria</taxon>
        <taxon>Sphingomonadales</taxon>
        <taxon>Erythrobacteraceae</taxon>
        <taxon>Croceicoccus</taxon>
    </lineage>
</organism>
<gene>
    <name evidence="1" type="ORF">GCM10010989_25520</name>
</gene>
<dbReference type="EMBL" id="BMIO01000008">
    <property type="protein sequence ID" value="GGD50125.1"/>
    <property type="molecule type" value="Genomic_DNA"/>
</dbReference>
<dbReference type="Proteomes" id="UP000598997">
    <property type="component" value="Unassembled WGS sequence"/>
</dbReference>
<name>A0A916YLK6_9SPHN</name>
<sequence length="79" mass="8395">MADVGATAAAAAMMPRLAAPSREWILAVICKTSLIAKRQLRASASTRPPKRNTGYWTMLPFRQTKQSLPNSGATAAAPP</sequence>
<proteinExistence type="predicted"/>
<comment type="caution">
    <text evidence="1">The sequence shown here is derived from an EMBL/GenBank/DDBJ whole genome shotgun (WGS) entry which is preliminary data.</text>
</comment>
<protein>
    <submittedName>
        <fullName evidence="1">Uncharacterized protein</fullName>
    </submittedName>
</protein>
<reference evidence="1 2" key="1">
    <citation type="journal article" date="2014" name="Int. J. Syst. Evol. Microbiol.">
        <title>Complete genome sequence of Corynebacterium casei LMG S-19264T (=DSM 44701T), isolated from a smear-ripened cheese.</title>
        <authorList>
            <consortium name="US DOE Joint Genome Institute (JGI-PGF)"/>
            <person name="Walter F."/>
            <person name="Albersmeier A."/>
            <person name="Kalinowski J."/>
            <person name="Ruckert C."/>
        </authorList>
    </citation>
    <scope>NUCLEOTIDE SEQUENCE [LARGE SCALE GENOMIC DNA]</scope>
    <source>
        <strain evidence="1 2">CGMCC 1.15358</strain>
    </source>
</reference>
<keyword evidence="2" id="KW-1185">Reference proteome</keyword>
<evidence type="ECO:0000313" key="1">
    <source>
        <dbReference type="EMBL" id="GGD50125.1"/>
    </source>
</evidence>
<evidence type="ECO:0000313" key="2">
    <source>
        <dbReference type="Proteomes" id="UP000598997"/>
    </source>
</evidence>